<dbReference type="GO" id="GO:0020037">
    <property type="term" value="F:heme binding"/>
    <property type="evidence" value="ECO:0007669"/>
    <property type="project" value="InterPro"/>
</dbReference>
<organism evidence="8 9">
    <name type="scientific">Thelonectria olida</name>
    <dbReference type="NCBI Taxonomy" id="1576542"/>
    <lineage>
        <taxon>Eukaryota</taxon>
        <taxon>Fungi</taxon>
        <taxon>Dikarya</taxon>
        <taxon>Ascomycota</taxon>
        <taxon>Pezizomycotina</taxon>
        <taxon>Sordariomycetes</taxon>
        <taxon>Hypocreomycetidae</taxon>
        <taxon>Hypocreales</taxon>
        <taxon>Nectriaceae</taxon>
        <taxon>Thelonectria</taxon>
    </lineage>
</organism>
<dbReference type="PANTHER" id="PTHR24305:SF166">
    <property type="entry name" value="CYTOCHROME P450 12A4, MITOCHONDRIAL-RELATED"/>
    <property type="match status" value="1"/>
</dbReference>
<dbReference type="GO" id="GO:0004497">
    <property type="term" value="F:monooxygenase activity"/>
    <property type="evidence" value="ECO:0007669"/>
    <property type="project" value="UniProtKB-KW"/>
</dbReference>
<keyword evidence="4 6" id="KW-0479">Metal-binding</keyword>
<keyword evidence="7 8" id="KW-0503">Monooxygenase</keyword>
<dbReference type="OrthoDB" id="1470350at2759"/>
<evidence type="ECO:0000256" key="7">
    <source>
        <dbReference type="RuleBase" id="RU000461"/>
    </source>
</evidence>
<dbReference type="GO" id="GO:0005506">
    <property type="term" value="F:iron ion binding"/>
    <property type="evidence" value="ECO:0007669"/>
    <property type="project" value="InterPro"/>
</dbReference>
<evidence type="ECO:0000256" key="3">
    <source>
        <dbReference type="ARBA" id="ARBA00022617"/>
    </source>
</evidence>
<dbReference type="Proteomes" id="UP000777438">
    <property type="component" value="Unassembled WGS sequence"/>
</dbReference>
<keyword evidence="7" id="KW-0560">Oxidoreductase</keyword>
<dbReference type="Gene3D" id="1.10.630.10">
    <property type="entry name" value="Cytochrome P450"/>
    <property type="match status" value="1"/>
</dbReference>
<accession>A0A9P8VST6</accession>
<dbReference type="InterPro" id="IPR050121">
    <property type="entry name" value="Cytochrome_P450_monoxygenase"/>
</dbReference>
<evidence type="ECO:0000256" key="2">
    <source>
        <dbReference type="ARBA" id="ARBA00010617"/>
    </source>
</evidence>
<comment type="similarity">
    <text evidence="2 7">Belongs to the cytochrome P450 family.</text>
</comment>
<sequence>MISALVFLLVIFPAYFIYKNIVDLRANIVAAKQSGLPYRVAPCAPYNRIWLIGHRLWVPLLRRLPKSWTADWLDYMPPDWAWELGYDGMKLGDNFLLVSPGMIVLYTSDPSVIHQICTRREQFPKPLALYAVLNIFGRNLVTAEGPEWRIHRKVLSPCFNEKNNTMVFKEAVYQAKSMLRKWMGKADREGIIELGDMQLDAMRLALHVISRVGFGLRLLWPGEKTTESNDIKQIVYNSLEPSKGHSMSFEGALSTLLEKVVWVLLVPEWILKRLPLKPANLAHESCANWKKYMSELFMDKLEETRRGEHGDGMDVMRALAMASAEAQALRPSPSSTEKPELPQSALTNTEVMGNTFIFLLAGHETTANSIHFSILHLAINPGSQVSLHKDIDENFGTRDPDEWNYEEAINKLLGGMVGATFNELLRIMPPVISIPKYVTKTQDQVITSDSEKYTLPKGTYISLNVVGVQRNPKHWPTKPSERTNKGNDLDDFIPERWFRYDAKADTRNPDDPGGEDENDFAASISTSNAANLFRPVRGSFIPFSEGPRSCLGRRIAQTEVVAVLAMIFQRYSVELDVSSWASDDDVRRMGFKKKQMLYEKAVRRAEERLKTASTKITLKFHDEPRFVPMKLVPRGRERFVGFV</sequence>
<evidence type="ECO:0000256" key="1">
    <source>
        <dbReference type="ARBA" id="ARBA00001971"/>
    </source>
</evidence>
<dbReference type="InterPro" id="IPR002401">
    <property type="entry name" value="Cyt_P450_E_grp-I"/>
</dbReference>
<keyword evidence="5 6" id="KW-0408">Iron</keyword>
<gene>
    <name evidence="8" type="ORF">B0T10DRAFT_567758</name>
</gene>
<evidence type="ECO:0000256" key="6">
    <source>
        <dbReference type="PIRSR" id="PIRSR602401-1"/>
    </source>
</evidence>
<keyword evidence="9" id="KW-1185">Reference proteome</keyword>
<dbReference type="AlphaFoldDB" id="A0A9P8VST6"/>
<dbReference type="InterPro" id="IPR036396">
    <property type="entry name" value="Cyt_P450_sf"/>
</dbReference>
<comment type="cofactor">
    <cofactor evidence="1 6">
        <name>heme</name>
        <dbReference type="ChEBI" id="CHEBI:30413"/>
    </cofactor>
</comment>
<dbReference type="Pfam" id="PF00067">
    <property type="entry name" value="p450"/>
    <property type="match status" value="1"/>
</dbReference>
<dbReference type="EMBL" id="JAGPYM010000044">
    <property type="protein sequence ID" value="KAH6873855.1"/>
    <property type="molecule type" value="Genomic_DNA"/>
</dbReference>
<feature type="binding site" description="axial binding residue" evidence="6">
    <location>
        <position position="550"/>
    </location>
    <ligand>
        <name>heme</name>
        <dbReference type="ChEBI" id="CHEBI:30413"/>
    </ligand>
    <ligandPart>
        <name>Fe</name>
        <dbReference type="ChEBI" id="CHEBI:18248"/>
    </ligandPart>
</feature>
<protein>
    <submittedName>
        <fullName evidence="8">Cytochrome P450 monooxygenase-like protein</fullName>
    </submittedName>
</protein>
<evidence type="ECO:0000256" key="4">
    <source>
        <dbReference type="ARBA" id="ARBA00022723"/>
    </source>
</evidence>
<reference evidence="8 9" key="1">
    <citation type="journal article" date="2021" name="Nat. Commun.">
        <title>Genetic determinants of endophytism in the Arabidopsis root mycobiome.</title>
        <authorList>
            <person name="Mesny F."/>
            <person name="Miyauchi S."/>
            <person name="Thiergart T."/>
            <person name="Pickel B."/>
            <person name="Atanasova L."/>
            <person name="Karlsson M."/>
            <person name="Huettel B."/>
            <person name="Barry K.W."/>
            <person name="Haridas S."/>
            <person name="Chen C."/>
            <person name="Bauer D."/>
            <person name="Andreopoulos W."/>
            <person name="Pangilinan J."/>
            <person name="LaButti K."/>
            <person name="Riley R."/>
            <person name="Lipzen A."/>
            <person name="Clum A."/>
            <person name="Drula E."/>
            <person name="Henrissat B."/>
            <person name="Kohler A."/>
            <person name="Grigoriev I.V."/>
            <person name="Martin F.M."/>
            <person name="Hacquard S."/>
        </authorList>
    </citation>
    <scope>NUCLEOTIDE SEQUENCE [LARGE SCALE GENOMIC DNA]</scope>
    <source>
        <strain evidence="8 9">MPI-CAGE-CH-0241</strain>
    </source>
</reference>
<dbReference type="GO" id="GO:0016705">
    <property type="term" value="F:oxidoreductase activity, acting on paired donors, with incorporation or reduction of molecular oxygen"/>
    <property type="evidence" value="ECO:0007669"/>
    <property type="project" value="InterPro"/>
</dbReference>
<name>A0A9P8VST6_9HYPO</name>
<dbReference type="CDD" id="cd11070">
    <property type="entry name" value="CYP56-like"/>
    <property type="match status" value="1"/>
</dbReference>
<dbReference type="PROSITE" id="PS00086">
    <property type="entry name" value="CYTOCHROME_P450"/>
    <property type="match status" value="1"/>
</dbReference>
<dbReference type="InterPro" id="IPR001128">
    <property type="entry name" value="Cyt_P450"/>
</dbReference>
<evidence type="ECO:0000313" key="9">
    <source>
        <dbReference type="Proteomes" id="UP000777438"/>
    </source>
</evidence>
<proteinExistence type="inferred from homology"/>
<evidence type="ECO:0000313" key="8">
    <source>
        <dbReference type="EMBL" id="KAH6873855.1"/>
    </source>
</evidence>
<dbReference type="PANTHER" id="PTHR24305">
    <property type="entry name" value="CYTOCHROME P450"/>
    <property type="match status" value="1"/>
</dbReference>
<dbReference type="PRINTS" id="PR00385">
    <property type="entry name" value="P450"/>
</dbReference>
<dbReference type="InterPro" id="IPR017972">
    <property type="entry name" value="Cyt_P450_CS"/>
</dbReference>
<dbReference type="PRINTS" id="PR00463">
    <property type="entry name" value="EP450I"/>
</dbReference>
<comment type="caution">
    <text evidence="8">The sequence shown here is derived from an EMBL/GenBank/DDBJ whole genome shotgun (WGS) entry which is preliminary data.</text>
</comment>
<evidence type="ECO:0000256" key="5">
    <source>
        <dbReference type="ARBA" id="ARBA00023004"/>
    </source>
</evidence>
<dbReference type="SUPFAM" id="SSF48264">
    <property type="entry name" value="Cytochrome P450"/>
    <property type="match status" value="1"/>
</dbReference>
<keyword evidence="3 6" id="KW-0349">Heme</keyword>